<feature type="active site" description="Proton donor/acceptor" evidence="6">
    <location>
        <position position="165"/>
    </location>
</feature>
<dbReference type="InterPro" id="IPR050979">
    <property type="entry name" value="LD-transpeptidase"/>
</dbReference>
<dbReference type="Gene3D" id="2.40.440.10">
    <property type="entry name" value="L,D-transpeptidase catalytic domain-like"/>
    <property type="match status" value="1"/>
</dbReference>
<dbReference type="GO" id="GO:0005576">
    <property type="term" value="C:extracellular region"/>
    <property type="evidence" value="ECO:0007669"/>
    <property type="project" value="TreeGrafter"/>
</dbReference>
<proteinExistence type="predicted"/>
<gene>
    <name evidence="8" type="ORF">COU95_02205</name>
</gene>
<dbReference type="SUPFAM" id="SSF141523">
    <property type="entry name" value="L,D-transpeptidase catalytic domain-like"/>
    <property type="match status" value="1"/>
</dbReference>
<dbReference type="GO" id="GO:0071555">
    <property type="term" value="P:cell wall organization"/>
    <property type="evidence" value="ECO:0007669"/>
    <property type="project" value="UniProtKB-UniRule"/>
</dbReference>
<keyword evidence="2" id="KW-0808">Transferase</keyword>
<dbReference type="UniPathway" id="UPA00219"/>
<dbReference type="GO" id="GO:0008360">
    <property type="term" value="P:regulation of cell shape"/>
    <property type="evidence" value="ECO:0007669"/>
    <property type="project" value="UniProtKB-UniRule"/>
</dbReference>
<evidence type="ECO:0000256" key="3">
    <source>
        <dbReference type="ARBA" id="ARBA00022960"/>
    </source>
</evidence>
<evidence type="ECO:0000313" key="8">
    <source>
        <dbReference type="EMBL" id="PJE67471.1"/>
    </source>
</evidence>
<comment type="caution">
    <text evidence="8">The sequence shown here is derived from an EMBL/GenBank/DDBJ whole genome shotgun (WGS) entry which is preliminary data.</text>
</comment>
<dbReference type="AlphaFoldDB" id="A0A2M8L3G7"/>
<dbReference type="Pfam" id="PF03734">
    <property type="entry name" value="YkuD"/>
    <property type="match status" value="1"/>
</dbReference>
<feature type="domain" description="L,D-TPase catalytic" evidence="7">
    <location>
        <begin position="87"/>
        <end position="220"/>
    </location>
</feature>
<dbReference type="PANTHER" id="PTHR30582:SF2">
    <property type="entry name" value="L,D-TRANSPEPTIDASE YCIB-RELATED"/>
    <property type="match status" value="1"/>
</dbReference>
<keyword evidence="3 6" id="KW-0133">Cell shape</keyword>
<accession>A0A2M8L3G7</accession>
<dbReference type="Proteomes" id="UP000231474">
    <property type="component" value="Unassembled WGS sequence"/>
</dbReference>
<evidence type="ECO:0000256" key="4">
    <source>
        <dbReference type="ARBA" id="ARBA00022984"/>
    </source>
</evidence>
<evidence type="ECO:0000259" key="7">
    <source>
        <dbReference type="PROSITE" id="PS52029"/>
    </source>
</evidence>
<feature type="active site" description="Nucleophile" evidence="6">
    <location>
        <position position="181"/>
    </location>
</feature>
<name>A0A2M8L3G7_9BACT</name>
<dbReference type="InterPro" id="IPR005490">
    <property type="entry name" value="LD_TPept_cat_dom"/>
</dbReference>
<dbReference type="GO" id="GO:0016740">
    <property type="term" value="F:transferase activity"/>
    <property type="evidence" value="ECO:0007669"/>
    <property type="project" value="UniProtKB-KW"/>
</dbReference>
<evidence type="ECO:0000256" key="5">
    <source>
        <dbReference type="ARBA" id="ARBA00023316"/>
    </source>
</evidence>
<dbReference type="CDD" id="cd16913">
    <property type="entry name" value="YkuD_like"/>
    <property type="match status" value="1"/>
</dbReference>
<keyword evidence="4 6" id="KW-0573">Peptidoglycan synthesis</keyword>
<dbReference type="EMBL" id="PFEK01000044">
    <property type="protein sequence ID" value="PJE67471.1"/>
    <property type="molecule type" value="Genomic_DNA"/>
</dbReference>
<dbReference type="GO" id="GO:0071972">
    <property type="term" value="F:peptidoglycan L,D-transpeptidase activity"/>
    <property type="evidence" value="ECO:0007669"/>
    <property type="project" value="TreeGrafter"/>
</dbReference>
<reference evidence="9" key="1">
    <citation type="submission" date="2017-09" db="EMBL/GenBank/DDBJ databases">
        <title>Depth-based differentiation of microbial function through sediment-hosted aquifers and enrichment of novel symbionts in the deep terrestrial subsurface.</title>
        <authorList>
            <person name="Probst A.J."/>
            <person name="Ladd B."/>
            <person name="Jarett J.K."/>
            <person name="Geller-Mcgrath D.E."/>
            <person name="Sieber C.M.K."/>
            <person name="Emerson J.B."/>
            <person name="Anantharaman K."/>
            <person name="Thomas B.C."/>
            <person name="Malmstrom R."/>
            <person name="Stieglmeier M."/>
            <person name="Klingl A."/>
            <person name="Woyke T."/>
            <person name="Ryan C.M."/>
            <person name="Banfield J.F."/>
        </authorList>
    </citation>
    <scope>NUCLEOTIDE SEQUENCE [LARGE SCALE GENOMIC DNA]</scope>
</reference>
<evidence type="ECO:0000256" key="1">
    <source>
        <dbReference type="ARBA" id="ARBA00004752"/>
    </source>
</evidence>
<evidence type="ECO:0000256" key="2">
    <source>
        <dbReference type="ARBA" id="ARBA00022679"/>
    </source>
</evidence>
<dbReference type="GO" id="GO:0018104">
    <property type="term" value="P:peptidoglycan-protein cross-linking"/>
    <property type="evidence" value="ECO:0007669"/>
    <property type="project" value="TreeGrafter"/>
</dbReference>
<sequence>MDLMKSKNFFLILLSSALFLAIFVLFLSSQKFLLENPGCHCQGTGGFQFRETQAYFEGKEISAPLASRWELSPTEQKVLGEATGEEKWIEVDLSEQKIRAWEGNRLFLESLVSTGKWARTPTGEYRIWGKFKYAKMSGGSRALHTYYYLPNVPYIMYYQNGFGLHGTYWHNNFGQTMSHGCTNLPTPVAEKLFYWTTPSVDNLNAVRSTKDNLGTRIVIHE</sequence>
<dbReference type="PROSITE" id="PS52029">
    <property type="entry name" value="LD_TPASE"/>
    <property type="match status" value="1"/>
</dbReference>
<keyword evidence="5 6" id="KW-0961">Cell wall biogenesis/degradation</keyword>
<protein>
    <recommendedName>
        <fullName evidence="7">L,D-TPase catalytic domain-containing protein</fullName>
    </recommendedName>
</protein>
<dbReference type="PANTHER" id="PTHR30582">
    <property type="entry name" value="L,D-TRANSPEPTIDASE"/>
    <property type="match status" value="1"/>
</dbReference>
<dbReference type="InterPro" id="IPR038063">
    <property type="entry name" value="Transpep_catalytic_dom"/>
</dbReference>
<evidence type="ECO:0000256" key="6">
    <source>
        <dbReference type="PROSITE-ProRule" id="PRU01373"/>
    </source>
</evidence>
<organism evidence="8 9">
    <name type="scientific">Candidatus Shapirobacteria bacterium CG10_big_fil_rev_8_21_14_0_10_40_9</name>
    <dbReference type="NCBI Taxonomy" id="1974888"/>
    <lineage>
        <taxon>Bacteria</taxon>
        <taxon>Candidatus Shapironibacteriota</taxon>
    </lineage>
</organism>
<comment type="pathway">
    <text evidence="1 6">Cell wall biogenesis; peptidoglycan biosynthesis.</text>
</comment>
<evidence type="ECO:0000313" key="9">
    <source>
        <dbReference type="Proteomes" id="UP000231474"/>
    </source>
</evidence>